<dbReference type="PRINTS" id="PR00096">
    <property type="entry name" value="GATASE"/>
</dbReference>
<dbReference type="PANTHER" id="PTHR43418">
    <property type="entry name" value="MULTIFUNCTIONAL TRYPTOPHAN BIOSYNTHESIS PROTEIN-RELATED"/>
    <property type="match status" value="1"/>
</dbReference>
<dbReference type="EMBL" id="AUZY01001317">
    <property type="protein sequence ID" value="EQD75245.1"/>
    <property type="molecule type" value="Genomic_DNA"/>
</dbReference>
<dbReference type="Gene3D" id="3.40.50.880">
    <property type="match status" value="1"/>
</dbReference>
<dbReference type="EC" id="4.1.3.27" evidence="1"/>
<evidence type="ECO:0000259" key="5">
    <source>
        <dbReference type="Pfam" id="PF00117"/>
    </source>
</evidence>
<dbReference type="PRINTS" id="PR00099">
    <property type="entry name" value="CPSGATASE"/>
</dbReference>
<keyword evidence="3" id="KW-0456">Lyase</keyword>
<dbReference type="GO" id="GO:0002047">
    <property type="term" value="P:phenazine biosynthetic process"/>
    <property type="evidence" value="ECO:0007669"/>
    <property type="project" value="TreeGrafter"/>
</dbReference>
<dbReference type="FunFam" id="3.40.50.880:FF:000003">
    <property type="entry name" value="Anthranilate synthase component II"/>
    <property type="match status" value="1"/>
</dbReference>
<dbReference type="InterPro" id="IPR050472">
    <property type="entry name" value="Anth_synth/Amidotransfase"/>
</dbReference>
<comment type="caution">
    <text evidence="6">The sequence shown here is derived from an EMBL/GenBank/DDBJ whole genome shotgun (WGS) entry which is preliminary data.</text>
</comment>
<keyword evidence="6" id="KW-0808">Transferase</keyword>
<reference evidence="6" key="1">
    <citation type="submission" date="2013-08" db="EMBL/GenBank/DDBJ databases">
        <authorList>
            <person name="Mendez C."/>
            <person name="Richter M."/>
            <person name="Ferrer M."/>
            <person name="Sanchez J."/>
        </authorList>
    </citation>
    <scope>NUCLEOTIDE SEQUENCE</scope>
</reference>
<protein>
    <recommendedName>
        <fullName evidence="1">anthranilate synthase</fullName>
        <ecNumber evidence="1">4.1.3.27</ecNumber>
    </recommendedName>
</protein>
<dbReference type="InterPro" id="IPR006221">
    <property type="entry name" value="TrpG/PapA_dom"/>
</dbReference>
<evidence type="ECO:0000256" key="2">
    <source>
        <dbReference type="ARBA" id="ARBA00022962"/>
    </source>
</evidence>
<dbReference type="GO" id="GO:0005829">
    <property type="term" value="C:cytosol"/>
    <property type="evidence" value="ECO:0007669"/>
    <property type="project" value="TreeGrafter"/>
</dbReference>
<evidence type="ECO:0000313" key="6">
    <source>
        <dbReference type="EMBL" id="EQD75245.1"/>
    </source>
</evidence>
<sequence>MDRVRAEYHVLFIDNFDSFTYNLVDEFQSVGATVEVWRNNTPHDRLLQRLDEIRPTLLALSPGPGHPDDAGCVPGVIRTTRGRIPTLGICLGHQALASSLGGSVGVAPELIHGKPAPVFHDGEGIFAGLPSPFTAGRYHSLIVDTPPPGFRLRAWSFDAGQKIPMAMSHDTDPLIGLQFHPESILTPQGRIIIERILAWAQGRQPRP</sequence>
<dbReference type="Pfam" id="PF00117">
    <property type="entry name" value="GATase"/>
    <property type="match status" value="1"/>
</dbReference>
<dbReference type="PROSITE" id="PS51273">
    <property type="entry name" value="GATASE_TYPE_1"/>
    <property type="match status" value="1"/>
</dbReference>
<dbReference type="SUPFAM" id="SSF52317">
    <property type="entry name" value="Class I glutamine amidotransferase-like"/>
    <property type="match status" value="1"/>
</dbReference>
<dbReference type="InterPro" id="IPR029062">
    <property type="entry name" value="Class_I_gatase-like"/>
</dbReference>
<dbReference type="InterPro" id="IPR017926">
    <property type="entry name" value="GATASE"/>
</dbReference>
<name>T1CYM6_9ZZZZ</name>
<feature type="domain" description="Glutamine amidotransferase" evidence="5">
    <location>
        <begin position="12"/>
        <end position="195"/>
    </location>
</feature>
<evidence type="ECO:0000256" key="1">
    <source>
        <dbReference type="ARBA" id="ARBA00012266"/>
    </source>
</evidence>
<dbReference type="GO" id="GO:0004048">
    <property type="term" value="F:anthranilate phosphoribosyltransferase activity"/>
    <property type="evidence" value="ECO:0007669"/>
    <property type="project" value="TreeGrafter"/>
</dbReference>
<reference evidence="6" key="2">
    <citation type="journal article" date="2014" name="ISME J.">
        <title>Microbial stratification in low pH oxic and suboxic macroscopic growths along an acid mine drainage.</title>
        <authorList>
            <person name="Mendez-Garcia C."/>
            <person name="Mesa V."/>
            <person name="Sprenger R.R."/>
            <person name="Richter M."/>
            <person name="Diez M.S."/>
            <person name="Solano J."/>
            <person name="Bargiela R."/>
            <person name="Golyshina O.V."/>
            <person name="Manteca A."/>
            <person name="Ramos J.L."/>
            <person name="Gallego J.R."/>
            <person name="Llorente I."/>
            <person name="Martins Dos Santos V.A."/>
            <person name="Jensen O.N."/>
            <person name="Pelaez A.I."/>
            <person name="Sanchez J."/>
            <person name="Ferrer M."/>
        </authorList>
    </citation>
    <scope>NUCLEOTIDE SEQUENCE</scope>
</reference>
<keyword evidence="2 6" id="KW-0315">Glutamine amidotransferase</keyword>
<dbReference type="GO" id="GO:0000162">
    <property type="term" value="P:L-tryptophan biosynthetic process"/>
    <property type="evidence" value="ECO:0007669"/>
    <property type="project" value="TreeGrafter"/>
</dbReference>
<accession>T1CYM6</accession>
<evidence type="ECO:0000256" key="4">
    <source>
        <dbReference type="ARBA" id="ARBA00047683"/>
    </source>
</evidence>
<dbReference type="NCBIfam" id="TIGR00566">
    <property type="entry name" value="trpG_papA"/>
    <property type="match status" value="1"/>
</dbReference>
<dbReference type="CDD" id="cd01743">
    <property type="entry name" value="GATase1_Anthranilate_Synthase"/>
    <property type="match status" value="1"/>
</dbReference>
<dbReference type="PANTHER" id="PTHR43418:SF2">
    <property type="entry name" value="BIFUNCTIONAL PROTEIN TRPGD"/>
    <property type="match status" value="1"/>
</dbReference>
<proteinExistence type="predicted"/>
<dbReference type="AlphaFoldDB" id="T1CYM6"/>
<organism evidence="6">
    <name type="scientific">mine drainage metagenome</name>
    <dbReference type="NCBI Taxonomy" id="410659"/>
    <lineage>
        <taxon>unclassified sequences</taxon>
        <taxon>metagenomes</taxon>
        <taxon>ecological metagenomes</taxon>
    </lineage>
</organism>
<dbReference type="GO" id="GO:0004049">
    <property type="term" value="F:anthranilate synthase activity"/>
    <property type="evidence" value="ECO:0007669"/>
    <property type="project" value="UniProtKB-EC"/>
</dbReference>
<comment type="catalytic activity">
    <reaction evidence="4">
        <text>chorismate + L-glutamine = anthranilate + pyruvate + L-glutamate + H(+)</text>
        <dbReference type="Rhea" id="RHEA:21732"/>
        <dbReference type="ChEBI" id="CHEBI:15361"/>
        <dbReference type="ChEBI" id="CHEBI:15378"/>
        <dbReference type="ChEBI" id="CHEBI:16567"/>
        <dbReference type="ChEBI" id="CHEBI:29748"/>
        <dbReference type="ChEBI" id="CHEBI:29985"/>
        <dbReference type="ChEBI" id="CHEBI:58359"/>
        <dbReference type="EC" id="4.1.3.27"/>
    </reaction>
</comment>
<dbReference type="PRINTS" id="PR00097">
    <property type="entry name" value="ANTSNTHASEII"/>
</dbReference>
<gene>
    <name evidence="6" type="ORF">B1B_02233</name>
</gene>
<evidence type="ECO:0000256" key="3">
    <source>
        <dbReference type="ARBA" id="ARBA00023239"/>
    </source>
</evidence>